<comment type="caution">
    <text evidence="1">The sequence shown here is derived from an EMBL/GenBank/DDBJ whole genome shotgun (WGS) entry which is preliminary data.</text>
</comment>
<dbReference type="Proteomes" id="UP000190648">
    <property type="component" value="Unassembled WGS sequence"/>
</dbReference>
<name>A0A1V4J5G3_PATFA</name>
<organism evidence="1 2">
    <name type="scientific">Patagioenas fasciata monilis</name>
    <dbReference type="NCBI Taxonomy" id="372326"/>
    <lineage>
        <taxon>Eukaryota</taxon>
        <taxon>Metazoa</taxon>
        <taxon>Chordata</taxon>
        <taxon>Craniata</taxon>
        <taxon>Vertebrata</taxon>
        <taxon>Euteleostomi</taxon>
        <taxon>Archelosauria</taxon>
        <taxon>Archosauria</taxon>
        <taxon>Dinosauria</taxon>
        <taxon>Saurischia</taxon>
        <taxon>Theropoda</taxon>
        <taxon>Coelurosauria</taxon>
        <taxon>Aves</taxon>
        <taxon>Neognathae</taxon>
        <taxon>Neoaves</taxon>
        <taxon>Columbimorphae</taxon>
        <taxon>Columbiformes</taxon>
        <taxon>Columbidae</taxon>
        <taxon>Patagioenas</taxon>
    </lineage>
</organism>
<evidence type="ECO:0000313" key="1">
    <source>
        <dbReference type="EMBL" id="OPJ67359.1"/>
    </source>
</evidence>
<accession>A0A1V4J5G3</accession>
<gene>
    <name evidence="1" type="ORF">AV530_011647</name>
</gene>
<dbReference type="EMBL" id="LSYS01009165">
    <property type="protein sequence ID" value="OPJ67359.1"/>
    <property type="molecule type" value="Genomic_DNA"/>
</dbReference>
<dbReference type="AlphaFoldDB" id="A0A1V4J5G3"/>
<reference evidence="1 2" key="1">
    <citation type="submission" date="2016-02" db="EMBL/GenBank/DDBJ databases">
        <title>Band-tailed pigeon sequencing and assembly.</title>
        <authorList>
            <person name="Soares A.E."/>
            <person name="Novak B.J."/>
            <person name="Rice E.S."/>
            <person name="O'Connell B."/>
            <person name="Chang D."/>
            <person name="Weber S."/>
            <person name="Shapiro B."/>
        </authorList>
    </citation>
    <scope>NUCLEOTIDE SEQUENCE [LARGE SCALE GENOMIC DNA]</scope>
    <source>
        <strain evidence="1">BTP2013</strain>
        <tissue evidence="1">Blood</tissue>
    </source>
</reference>
<keyword evidence="2" id="KW-1185">Reference proteome</keyword>
<proteinExistence type="predicted"/>
<evidence type="ECO:0000313" key="2">
    <source>
        <dbReference type="Proteomes" id="UP000190648"/>
    </source>
</evidence>
<protein>
    <submittedName>
        <fullName evidence="1">Uncharacterized protein</fullName>
    </submittedName>
</protein>
<sequence length="198" mass="22434">MLFPYPQLHRDISTSETVLASCSEMQTFILTVVSTKRQTDESHNRFASLGNIIHHSKVEAPRSTGNFHEESPNKISCERTEISHLENQIFILKRKLCNVQHREGMHSWKSGEASNLDRRRKNILDKTTSCFPNAKPPLPSTGDLRALHVAKRYLLTRSPSPNYEVLPKALSSSPLVKSDIRSYLFMLLIPLPVDVLTG</sequence>